<dbReference type="Gene3D" id="3.40.50.1100">
    <property type="match status" value="1"/>
</dbReference>
<dbReference type="InterPro" id="IPR036052">
    <property type="entry name" value="TrpB-like_PALP_sf"/>
</dbReference>
<protein>
    <submittedName>
        <fullName evidence="1">20335_t:CDS:1</fullName>
    </submittedName>
</protein>
<accession>A0ABN7UHF7</accession>
<organism evidence="1 2">
    <name type="scientific">Gigaspora margarita</name>
    <dbReference type="NCBI Taxonomy" id="4874"/>
    <lineage>
        <taxon>Eukaryota</taxon>
        <taxon>Fungi</taxon>
        <taxon>Fungi incertae sedis</taxon>
        <taxon>Mucoromycota</taxon>
        <taxon>Glomeromycotina</taxon>
        <taxon>Glomeromycetes</taxon>
        <taxon>Diversisporales</taxon>
        <taxon>Gigasporaceae</taxon>
        <taxon>Gigaspora</taxon>
    </lineage>
</organism>
<gene>
    <name evidence="1" type="ORF">GMARGA_LOCUS6734</name>
</gene>
<sequence length="205" mass="23806">MAIIFLVAKKNGNNHKEQLMKDINNNNLVIIRFKFDEYNKVLEILNSLFFEDDFRECQYGRVEPVYNAGEIYFILLKPGEKLSNIITFLSSDFDLNDSKLGYICKMFNVRLQHYGRRFAGFRERMLNDGEGNEKGGNNPSNMYQIFLATAHPAKFSAAVDESLKSFSEFKFQEILPKEFVGLLEKEKRCIYKAGPKMVKRLLKAN</sequence>
<reference evidence="1 2" key="1">
    <citation type="submission" date="2021-06" db="EMBL/GenBank/DDBJ databases">
        <authorList>
            <person name="Kallberg Y."/>
            <person name="Tangrot J."/>
            <person name="Rosling A."/>
        </authorList>
    </citation>
    <scope>NUCLEOTIDE SEQUENCE [LARGE SCALE GENOMIC DNA]</scope>
    <source>
        <strain evidence="1 2">120-4 pot B 10/14</strain>
    </source>
</reference>
<dbReference type="Proteomes" id="UP000789901">
    <property type="component" value="Unassembled WGS sequence"/>
</dbReference>
<evidence type="ECO:0000313" key="2">
    <source>
        <dbReference type="Proteomes" id="UP000789901"/>
    </source>
</evidence>
<proteinExistence type="predicted"/>
<dbReference type="Pfam" id="PF24857">
    <property type="entry name" value="THR4_C"/>
    <property type="match status" value="1"/>
</dbReference>
<name>A0ABN7UHF7_GIGMA</name>
<evidence type="ECO:0000313" key="1">
    <source>
        <dbReference type="EMBL" id="CAG8597886.1"/>
    </source>
</evidence>
<comment type="caution">
    <text evidence="1">The sequence shown here is derived from an EMBL/GenBank/DDBJ whole genome shotgun (WGS) entry which is preliminary data.</text>
</comment>
<keyword evidence="2" id="KW-1185">Reference proteome</keyword>
<dbReference type="EMBL" id="CAJVQB010003110">
    <property type="protein sequence ID" value="CAG8597886.1"/>
    <property type="molecule type" value="Genomic_DNA"/>
</dbReference>